<name>A0A832A4S3_9BACT</name>
<comment type="caution">
    <text evidence="1">The sequence shown here is derived from an EMBL/GenBank/DDBJ whole genome shotgun (WGS) entry which is preliminary data.</text>
</comment>
<reference evidence="1" key="1">
    <citation type="journal article" date="2020" name="mSystems">
        <title>Genome- and Community-Level Interaction Insights into Carbon Utilization and Element Cycling Functions of Hydrothermarchaeota in Hydrothermal Sediment.</title>
        <authorList>
            <person name="Zhou Z."/>
            <person name="Liu Y."/>
            <person name="Xu W."/>
            <person name="Pan J."/>
            <person name="Luo Z.H."/>
            <person name="Li M."/>
        </authorList>
    </citation>
    <scope>NUCLEOTIDE SEQUENCE [LARGE SCALE GENOMIC DNA]</scope>
    <source>
        <strain evidence="1">SpSt-456</strain>
    </source>
</reference>
<evidence type="ECO:0000313" key="1">
    <source>
        <dbReference type="EMBL" id="HFK96245.1"/>
    </source>
</evidence>
<dbReference type="NCBIfam" id="NF033874">
    <property type="entry name" value="SidJ_rel_pseudo"/>
    <property type="match status" value="1"/>
</dbReference>
<dbReference type="AlphaFoldDB" id="A0A832A4S3"/>
<proteinExistence type="predicted"/>
<sequence length="550" mass="62160">MTPKHRELEQLKRELSGPPTDFSAAFLKVQELRRLIDEAPDAVDHGTVRLLHRLLTHEPYQAQRQAYFFSRETALVLRDVLEKCPRLDVTEHARRALERLSMETQGACQRASCEALGALPLPVAPPSLPPDPDPIRVPVVSLTHVGLRERIGAVGPSWNRCGRSFWVREQGTGRLLTIKTAADPEGARALFREIQWMRLLSENADLLDGDGSSLPRPLRPDGPSLFRLKGAGEKAHVFGSEAEGGLWAVAFSAPPDYFVYPNQPVNGHMPSKATFLAALRRSARVLGRLASHGIVHTAPIPLFHNRVQRHRREDGGLYRWPRGGRLDRWLESCDYPNFGLSGIRDLEHLEPAGTHGVPLHEQIGMHFLSFLLVAGSYFRNRDRRLRGRKEDGTPVDVREWFDEYFLVKVIESVFMAYYEAFTGWPAPTDVPWDLGRLARRMIDEMGVDRHMEEILRVVDQENMTDDEFRAFLEQRGKSPEEASRLSRGKEEIVLLTGPHLGAFNDRISLPEIIHFVGAAAALCISGRYFRLRSRTSAPPCVVFDRPDPSR</sequence>
<protein>
    <submittedName>
        <fullName evidence="1">Uncharacterized protein</fullName>
    </submittedName>
</protein>
<dbReference type="EMBL" id="DSTK01000011">
    <property type="protein sequence ID" value="HFK96245.1"/>
    <property type="molecule type" value="Genomic_DNA"/>
</dbReference>
<organism evidence="1">
    <name type="scientific">Desulfacinum infernum</name>
    <dbReference type="NCBI Taxonomy" id="35837"/>
    <lineage>
        <taxon>Bacteria</taxon>
        <taxon>Pseudomonadati</taxon>
        <taxon>Thermodesulfobacteriota</taxon>
        <taxon>Syntrophobacteria</taxon>
        <taxon>Syntrophobacterales</taxon>
        <taxon>Syntrophobacteraceae</taxon>
        <taxon>Desulfacinum</taxon>
    </lineage>
</organism>
<accession>A0A832A4S3</accession>
<gene>
    <name evidence="1" type="ORF">ENS06_02845</name>
</gene>